<dbReference type="Gene3D" id="3.40.532.10">
    <property type="entry name" value="Peptidase C12, ubiquitin carboxyl-terminal hydrolase"/>
    <property type="match status" value="1"/>
</dbReference>
<evidence type="ECO:0000313" key="10">
    <source>
        <dbReference type="EMBL" id="CRZ09106.1"/>
    </source>
</evidence>
<dbReference type="GO" id="GO:0004843">
    <property type="term" value="F:cysteine-type deubiquitinase activity"/>
    <property type="evidence" value="ECO:0007669"/>
    <property type="project" value="UniProtKB-UniRule"/>
</dbReference>
<feature type="site" description="Important for enzyme activity" evidence="7">
    <location>
        <position position="186"/>
    </location>
</feature>
<dbReference type="CDD" id="cd09616">
    <property type="entry name" value="Peptidase_C12_UCH_L1_L3"/>
    <property type="match status" value="1"/>
</dbReference>
<feature type="active site" description="Nucleophile" evidence="7">
    <location>
        <position position="97"/>
    </location>
</feature>
<dbReference type="Pfam" id="PF01088">
    <property type="entry name" value="Peptidase_C12"/>
    <property type="match status" value="1"/>
</dbReference>
<dbReference type="EMBL" id="HACM01008664">
    <property type="protein sequence ID" value="CRZ09106.1"/>
    <property type="molecule type" value="Transcribed_RNA"/>
</dbReference>
<dbReference type="InterPro" id="IPR001578">
    <property type="entry name" value="Peptidase_C12_UCH"/>
</dbReference>
<dbReference type="PROSITE" id="PS52048">
    <property type="entry name" value="UCH_DOMAIN"/>
    <property type="match status" value="1"/>
</dbReference>
<evidence type="ECO:0000259" key="9">
    <source>
        <dbReference type="PROSITE" id="PS52048"/>
    </source>
</evidence>
<keyword evidence="6 7" id="KW-0788">Thiol protease</keyword>
<dbReference type="FunFam" id="3.40.532.10:FF:000006">
    <property type="entry name" value="Ubiquitin carboxyl-terminal hydrolase"/>
    <property type="match status" value="1"/>
</dbReference>
<feature type="active site" description="Proton donor" evidence="7">
    <location>
        <position position="171"/>
    </location>
</feature>
<accession>A0A0H5R5F4</accession>
<dbReference type="SUPFAM" id="SSF54001">
    <property type="entry name" value="Cysteine proteinases"/>
    <property type="match status" value="1"/>
</dbReference>
<proteinExistence type="inferred from homology"/>
<dbReference type="PRINTS" id="PR00707">
    <property type="entry name" value="UBCTHYDRLASE"/>
</dbReference>
<protein>
    <recommendedName>
        <fullName evidence="8">Ubiquitin carboxyl-terminal hydrolase</fullName>
        <ecNumber evidence="8">3.4.19.12</ecNumber>
    </recommendedName>
</protein>
<dbReference type="GO" id="GO:0016579">
    <property type="term" value="P:protein deubiquitination"/>
    <property type="evidence" value="ECO:0007669"/>
    <property type="project" value="TreeGrafter"/>
</dbReference>
<comment type="catalytic activity">
    <reaction evidence="1 7 8">
        <text>Thiol-dependent hydrolysis of ester, thioester, amide, peptide and isopeptide bonds formed by the C-terminal Gly of ubiquitin (a 76-residue protein attached to proteins as an intracellular targeting signal).</text>
        <dbReference type="EC" id="3.4.19.12"/>
    </reaction>
</comment>
<reference evidence="10" key="1">
    <citation type="submission" date="2015-04" db="EMBL/GenBank/DDBJ databases">
        <title>The genome sequence of the plant pathogenic Rhizarian Plasmodiophora brassicae reveals insights in its biotrophic life cycle and the origin of chitin synthesis.</title>
        <authorList>
            <person name="Schwelm A."/>
            <person name="Fogelqvist J."/>
            <person name="Knaust A."/>
            <person name="Julke S."/>
            <person name="Lilja T."/>
            <person name="Dhandapani V."/>
            <person name="Bonilla-Rosso G."/>
            <person name="Karlsson M."/>
            <person name="Shevchenko A."/>
            <person name="Choi S.R."/>
            <person name="Kim H.G."/>
            <person name="Park J.Y."/>
            <person name="Lim Y.P."/>
            <person name="Ludwig-Muller J."/>
            <person name="Dixelius C."/>
        </authorList>
    </citation>
    <scope>NUCLEOTIDE SEQUENCE</scope>
    <source>
        <tissue evidence="10">Potato root galls</tissue>
    </source>
</reference>
<evidence type="ECO:0000256" key="4">
    <source>
        <dbReference type="ARBA" id="ARBA00022786"/>
    </source>
</evidence>
<dbReference type="PANTHER" id="PTHR10589">
    <property type="entry name" value="UBIQUITIN CARBOXYL-TERMINAL HYDROLASE"/>
    <property type="match status" value="1"/>
</dbReference>
<keyword evidence="4 7" id="KW-0833">Ubl conjugation pathway</keyword>
<dbReference type="InterPro" id="IPR036959">
    <property type="entry name" value="Peptidase_C12_UCH_sf"/>
</dbReference>
<feature type="domain" description="UCH catalytic" evidence="9">
    <location>
        <begin position="9"/>
        <end position="231"/>
    </location>
</feature>
<evidence type="ECO:0000256" key="5">
    <source>
        <dbReference type="ARBA" id="ARBA00022801"/>
    </source>
</evidence>
<evidence type="ECO:0000256" key="2">
    <source>
        <dbReference type="ARBA" id="ARBA00009326"/>
    </source>
</evidence>
<organism evidence="10">
    <name type="scientific">Spongospora subterranea</name>
    <dbReference type="NCBI Taxonomy" id="70186"/>
    <lineage>
        <taxon>Eukaryota</taxon>
        <taxon>Sar</taxon>
        <taxon>Rhizaria</taxon>
        <taxon>Endomyxa</taxon>
        <taxon>Phytomyxea</taxon>
        <taxon>Plasmodiophorida</taxon>
        <taxon>Plasmodiophoridae</taxon>
        <taxon>Spongospora</taxon>
    </lineage>
</organism>
<keyword evidence="3 7" id="KW-0645">Protease</keyword>
<comment type="similarity">
    <text evidence="2 7 8">Belongs to the peptidase C12 family.</text>
</comment>
<dbReference type="PANTHER" id="PTHR10589:SF17">
    <property type="entry name" value="UBIQUITIN CARBOXYL-TERMINAL HYDROLASE"/>
    <property type="match status" value="1"/>
</dbReference>
<evidence type="ECO:0000256" key="3">
    <source>
        <dbReference type="ARBA" id="ARBA00022670"/>
    </source>
</evidence>
<dbReference type="AlphaFoldDB" id="A0A0H5R5F4"/>
<evidence type="ECO:0000256" key="8">
    <source>
        <dbReference type="RuleBase" id="RU361215"/>
    </source>
</evidence>
<dbReference type="GO" id="GO:0005737">
    <property type="term" value="C:cytoplasm"/>
    <property type="evidence" value="ECO:0007669"/>
    <property type="project" value="TreeGrafter"/>
</dbReference>
<sequence>MGSDGAKTTWLPLESNPDVITEYLDKLGLSDEQFQCVDIYGTDAELLQMVPSGVVAVLLLFPISEASEAFRRLEREKAQAIVDPKIWFTKQTVPNACGTVGLLHTVYNNLAHFKLRTDEFLINFYNRTKNQTPSERAVSLSDDETIRITHREAAAQGSSAVPEDLNNVDLHFIAFVCVNNRLIELDGRKDRPTDHGATTAENLLYNAVGVVKQFVDRDPGNVNFSMLAIVANNVSD</sequence>
<dbReference type="EC" id="3.4.19.12" evidence="8"/>
<dbReference type="GO" id="GO:0006511">
    <property type="term" value="P:ubiquitin-dependent protein catabolic process"/>
    <property type="evidence" value="ECO:0007669"/>
    <property type="project" value="UniProtKB-UniRule"/>
</dbReference>
<name>A0A0H5R5F4_9EUKA</name>
<dbReference type="InterPro" id="IPR038765">
    <property type="entry name" value="Papain-like_cys_pep_sf"/>
</dbReference>
<evidence type="ECO:0000256" key="6">
    <source>
        <dbReference type="ARBA" id="ARBA00022807"/>
    </source>
</evidence>
<evidence type="ECO:0000256" key="7">
    <source>
        <dbReference type="PROSITE-ProRule" id="PRU01393"/>
    </source>
</evidence>
<feature type="site" description="Transition state stabilizer" evidence="7">
    <location>
        <position position="91"/>
    </location>
</feature>
<evidence type="ECO:0000256" key="1">
    <source>
        <dbReference type="ARBA" id="ARBA00000707"/>
    </source>
</evidence>
<keyword evidence="5 7" id="KW-0378">Hydrolase</keyword>